<keyword evidence="5" id="KW-1185">Reference proteome</keyword>
<evidence type="ECO:0000259" key="3">
    <source>
        <dbReference type="Pfam" id="PF07589"/>
    </source>
</evidence>
<feature type="compositionally biased region" description="Polar residues" evidence="1">
    <location>
        <begin position="100"/>
        <end position="118"/>
    </location>
</feature>
<feature type="region of interest" description="Disordered" evidence="1">
    <location>
        <begin position="100"/>
        <end position="122"/>
    </location>
</feature>
<dbReference type="Pfam" id="PF07589">
    <property type="entry name" value="PEP-CTERM"/>
    <property type="match status" value="1"/>
</dbReference>
<feature type="chain" id="PRO_5002429830" description="Ice-binding protein C-terminal domain-containing protein" evidence="2">
    <location>
        <begin position="25"/>
        <end position="292"/>
    </location>
</feature>
<evidence type="ECO:0000256" key="2">
    <source>
        <dbReference type="SAM" id="SignalP"/>
    </source>
</evidence>
<name>A0A0E9MNK6_9SPHN</name>
<accession>A0A0E9MNK6</accession>
<evidence type="ECO:0000313" key="4">
    <source>
        <dbReference type="EMBL" id="GAO39124.1"/>
    </source>
</evidence>
<keyword evidence="2" id="KW-0732">Signal</keyword>
<evidence type="ECO:0000256" key="1">
    <source>
        <dbReference type="SAM" id="MobiDB-lite"/>
    </source>
</evidence>
<sequence>MRRDFLYALTSIAAGLLFSANAQADSFFFSTGNPDDRIATATRQASAGKIETESADDFILSRKTQLTGGTFTGLLPDGFSLSGINDVTVEIYRVFPLDSTNPPSRHVPTRNNSPSDNALASRDSAAGELSFTPALLAADATAANSVINGIHAAPNQFTGGEGAVRGEEVQFSFTFATPLILEAGHYFFVPQVGIDGSGNFLWLSAPKPIVAPGTPFTPDLQSWIRNEDLAPDWLRIGTDITGQGPFNAAFSLVGATVPEPAAWALMILGFAGVGWRARSRAVQEMGTVPIFK</sequence>
<dbReference type="InterPro" id="IPR013424">
    <property type="entry name" value="Ice-binding_C"/>
</dbReference>
<feature type="domain" description="Ice-binding protein C-terminal" evidence="3">
    <location>
        <begin position="256"/>
        <end position="278"/>
    </location>
</feature>
<dbReference type="OrthoDB" id="8902172at2"/>
<dbReference type="NCBIfam" id="TIGR02595">
    <property type="entry name" value="PEP_CTERM"/>
    <property type="match status" value="1"/>
</dbReference>
<dbReference type="EMBL" id="BBWU01000025">
    <property type="protein sequence ID" value="GAO39124.1"/>
    <property type="molecule type" value="Genomic_DNA"/>
</dbReference>
<gene>
    <name evidence="4" type="ORF">SCH01S_25_01050</name>
</gene>
<reference evidence="4 5" key="1">
    <citation type="submission" date="2015-04" db="EMBL/GenBank/DDBJ databases">
        <title>Whole genome shotgun sequence of Sphingomonas changbaiensis NBRC 104936.</title>
        <authorList>
            <person name="Katano-Makiyama Y."/>
            <person name="Hosoyama A."/>
            <person name="Hashimoto M."/>
            <person name="Noguchi M."/>
            <person name="Tsuchikane K."/>
            <person name="Ohji S."/>
            <person name="Yamazoe A."/>
            <person name="Ichikawa N."/>
            <person name="Kimura A."/>
            <person name="Fujita N."/>
        </authorList>
    </citation>
    <scope>NUCLEOTIDE SEQUENCE [LARGE SCALE GENOMIC DNA]</scope>
    <source>
        <strain evidence="4 5">NBRC 104936</strain>
    </source>
</reference>
<evidence type="ECO:0000313" key="5">
    <source>
        <dbReference type="Proteomes" id="UP000033202"/>
    </source>
</evidence>
<dbReference type="Proteomes" id="UP000033202">
    <property type="component" value="Unassembled WGS sequence"/>
</dbReference>
<organism evidence="4 5">
    <name type="scientific">Sphingomonas changbaiensis NBRC 104936</name>
    <dbReference type="NCBI Taxonomy" id="1219043"/>
    <lineage>
        <taxon>Bacteria</taxon>
        <taxon>Pseudomonadati</taxon>
        <taxon>Pseudomonadota</taxon>
        <taxon>Alphaproteobacteria</taxon>
        <taxon>Sphingomonadales</taxon>
        <taxon>Sphingomonadaceae</taxon>
        <taxon>Sphingomonas</taxon>
    </lineage>
</organism>
<dbReference type="RefSeq" id="WP_046347946.1">
    <property type="nucleotide sequence ID" value="NZ_BBWU01000025.1"/>
</dbReference>
<dbReference type="STRING" id="1219043.SCH01S_25_01050"/>
<dbReference type="AlphaFoldDB" id="A0A0E9MNK6"/>
<comment type="caution">
    <text evidence="4">The sequence shown here is derived from an EMBL/GenBank/DDBJ whole genome shotgun (WGS) entry which is preliminary data.</text>
</comment>
<protein>
    <recommendedName>
        <fullName evidence="3">Ice-binding protein C-terminal domain-containing protein</fullName>
    </recommendedName>
</protein>
<proteinExistence type="predicted"/>
<feature type="signal peptide" evidence="2">
    <location>
        <begin position="1"/>
        <end position="24"/>
    </location>
</feature>